<dbReference type="InterPro" id="IPR001199">
    <property type="entry name" value="Cyt_B5-like_heme/steroid-bd"/>
</dbReference>
<dbReference type="Proteomes" id="UP001610446">
    <property type="component" value="Unassembled WGS sequence"/>
</dbReference>
<dbReference type="InterPro" id="IPR018506">
    <property type="entry name" value="Cyt_B5_heme-BS"/>
</dbReference>
<feature type="compositionally biased region" description="Basic and acidic residues" evidence="6">
    <location>
        <begin position="60"/>
        <end position="83"/>
    </location>
</feature>
<evidence type="ECO:0000256" key="6">
    <source>
        <dbReference type="SAM" id="MobiDB-lite"/>
    </source>
</evidence>
<keyword evidence="5" id="KW-0408">Iron</keyword>
<evidence type="ECO:0000256" key="4">
    <source>
        <dbReference type="ARBA" id="ARBA00023002"/>
    </source>
</evidence>
<dbReference type="Gene3D" id="3.10.120.10">
    <property type="entry name" value="Cytochrome b5-like heme/steroid binding domain"/>
    <property type="match status" value="1"/>
</dbReference>
<keyword evidence="10" id="KW-1185">Reference proteome</keyword>
<evidence type="ECO:0000313" key="10">
    <source>
        <dbReference type="Proteomes" id="UP001610446"/>
    </source>
</evidence>
<feature type="domain" description="Cytochrome b5 heme-binding" evidence="7">
    <location>
        <begin position="13"/>
        <end position="70"/>
    </location>
</feature>
<evidence type="ECO:0000256" key="3">
    <source>
        <dbReference type="ARBA" id="ARBA00022723"/>
    </source>
</evidence>
<dbReference type="PANTHER" id="PTHR10578:SF104">
    <property type="entry name" value="CYTOCHROME B2, MITOCHONDRIAL-RELATED"/>
    <property type="match status" value="1"/>
</dbReference>
<dbReference type="Pfam" id="PF01070">
    <property type="entry name" value="FMN_dh"/>
    <property type="match status" value="1"/>
</dbReference>
<gene>
    <name evidence="9" type="ORF">BJY01DRAFT_231902</name>
</gene>
<proteinExistence type="predicted"/>
<sequence length="503" mass="54728">MKSRNTITGNPAGSSFRAVYDVTEFLEEHPGGVTVILQHAGKVATAVYEALHPPGTIDQLSKDKHLGRVEPPDKEPRKVEEKPTPVAEATPTPQKTQIAHLRTLQNLTDFEPIAQQTLTPQAWAYYSTAAEDLHSYNRNLADWSKITFRPRVLRDVAGVSLRRTIMGHASSLPIFISPTAMARLGHPDGELCLARAAARHNIVYAISSYSSVSHADVAACHVQGKELLNSNNPPLRFGTGSLAFQLYLPLKKEQGGRALIAKAKSLGYRALIITVDTPVIGRREADDRVRAEREANLADSATTSWSAQTPTEPGTANPVLRGAHSSTLHWDDLTWIKDAWGEGSGPIILKGIQTAEDALRASMIAGVQAIYLSNHGGRQLDHAPSSISTLLEIRKFYPQVLDKVEVYLDGGVRRGTDVLKALCLGARGVGLGRPFLYALSGYGTEGVVRAVQMLSDEIETAMRLLGVVDLAELDPSLVNTAVLERDLVGKWNVDTKRRSDVKL</sequence>
<dbReference type="PROSITE" id="PS50255">
    <property type="entry name" value="CYTOCHROME_B5_2"/>
    <property type="match status" value="1"/>
</dbReference>
<dbReference type="PANTHER" id="PTHR10578">
    <property type="entry name" value="S -2-HYDROXY-ACID OXIDASE-RELATED"/>
    <property type="match status" value="1"/>
</dbReference>
<protein>
    <submittedName>
        <fullName evidence="9">FMN-dependent dehydrogenase-domain-containing protein</fullName>
    </submittedName>
</protein>
<evidence type="ECO:0000259" key="8">
    <source>
        <dbReference type="PROSITE" id="PS51349"/>
    </source>
</evidence>
<name>A0ABR4KR40_9EURO</name>
<reference evidence="9 10" key="1">
    <citation type="submission" date="2024-07" db="EMBL/GenBank/DDBJ databases">
        <title>Section-level genome sequencing and comparative genomics of Aspergillus sections Usti and Cavernicolus.</title>
        <authorList>
            <consortium name="Lawrence Berkeley National Laboratory"/>
            <person name="Nybo J.L."/>
            <person name="Vesth T.C."/>
            <person name="Theobald S."/>
            <person name="Frisvad J.C."/>
            <person name="Larsen T.O."/>
            <person name="Kjaerboelling I."/>
            <person name="Rothschild-Mancinelli K."/>
            <person name="Lyhne E.K."/>
            <person name="Kogle M.E."/>
            <person name="Barry K."/>
            <person name="Clum A."/>
            <person name="Na H."/>
            <person name="Ledsgaard L."/>
            <person name="Lin J."/>
            <person name="Lipzen A."/>
            <person name="Kuo A."/>
            <person name="Riley R."/>
            <person name="Mondo S."/>
            <person name="Labutti K."/>
            <person name="Haridas S."/>
            <person name="Pangalinan J."/>
            <person name="Salamov A.A."/>
            <person name="Simmons B.A."/>
            <person name="Magnuson J.K."/>
            <person name="Chen J."/>
            <person name="Drula E."/>
            <person name="Henrissat B."/>
            <person name="Wiebenga A."/>
            <person name="Lubbers R.J."/>
            <person name="Gomes A.C."/>
            <person name="Makela M.R."/>
            <person name="Stajich J."/>
            <person name="Grigoriev I.V."/>
            <person name="Mortensen U.H."/>
            <person name="De Vries R.P."/>
            <person name="Baker S.E."/>
            <person name="Andersen M.R."/>
        </authorList>
    </citation>
    <scope>NUCLEOTIDE SEQUENCE [LARGE SCALE GENOMIC DNA]</scope>
    <source>
        <strain evidence="9 10">CBS 123904</strain>
    </source>
</reference>
<dbReference type="InterPro" id="IPR037458">
    <property type="entry name" value="L-MDH/L-LDH_FMN-bd"/>
</dbReference>
<dbReference type="Pfam" id="PF00173">
    <property type="entry name" value="Cyt-b5"/>
    <property type="match status" value="1"/>
</dbReference>
<evidence type="ECO:0000256" key="2">
    <source>
        <dbReference type="ARBA" id="ARBA00022617"/>
    </source>
</evidence>
<comment type="cofactor">
    <cofactor evidence="1">
        <name>FMN</name>
        <dbReference type="ChEBI" id="CHEBI:58210"/>
    </cofactor>
</comment>
<feature type="compositionally biased region" description="Polar residues" evidence="6">
    <location>
        <begin position="299"/>
        <end position="314"/>
    </location>
</feature>
<keyword evidence="4" id="KW-0560">Oxidoreductase</keyword>
<keyword evidence="3" id="KW-0479">Metal-binding</keyword>
<comment type="caution">
    <text evidence="9">The sequence shown here is derived from an EMBL/GenBank/DDBJ whole genome shotgun (WGS) entry which is preliminary data.</text>
</comment>
<organism evidence="9 10">
    <name type="scientific">Aspergillus pseudoustus</name>
    <dbReference type="NCBI Taxonomy" id="1810923"/>
    <lineage>
        <taxon>Eukaryota</taxon>
        <taxon>Fungi</taxon>
        <taxon>Dikarya</taxon>
        <taxon>Ascomycota</taxon>
        <taxon>Pezizomycotina</taxon>
        <taxon>Eurotiomycetes</taxon>
        <taxon>Eurotiomycetidae</taxon>
        <taxon>Eurotiales</taxon>
        <taxon>Aspergillaceae</taxon>
        <taxon>Aspergillus</taxon>
        <taxon>Aspergillus subgen. Nidulantes</taxon>
    </lineage>
</organism>
<dbReference type="Gene3D" id="3.20.20.70">
    <property type="entry name" value="Aldolase class I"/>
    <property type="match status" value="1"/>
</dbReference>
<evidence type="ECO:0000259" key="7">
    <source>
        <dbReference type="PROSITE" id="PS50255"/>
    </source>
</evidence>
<dbReference type="EMBL" id="JBFXLU010000014">
    <property type="protein sequence ID" value="KAL2854507.1"/>
    <property type="molecule type" value="Genomic_DNA"/>
</dbReference>
<dbReference type="PROSITE" id="PS51349">
    <property type="entry name" value="FMN_HYDROXY_ACID_DH_2"/>
    <property type="match status" value="1"/>
</dbReference>
<evidence type="ECO:0000256" key="5">
    <source>
        <dbReference type="ARBA" id="ARBA00023004"/>
    </source>
</evidence>
<evidence type="ECO:0000256" key="1">
    <source>
        <dbReference type="ARBA" id="ARBA00001917"/>
    </source>
</evidence>
<dbReference type="InterPro" id="IPR000262">
    <property type="entry name" value="FMN-dep_DH"/>
</dbReference>
<dbReference type="PROSITE" id="PS00191">
    <property type="entry name" value="CYTOCHROME_B5_1"/>
    <property type="match status" value="1"/>
</dbReference>
<dbReference type="PROSITE" id="PS00557">
    <property type="entry name" value="FMN_HYDROXY_ACID_DH_1"/>
    <property type="match status" value="1"/>
</dbReference>
<evidence type="ECO:0000313" key="9">
    <source>
        <dbReference type="EMBL" id="KAL2854507.1"/>
    </source>
</evidence>
<accession>A0ABR4KR40</accession>
<dbReference type="InterPro" id="IPR037396">
    <property type="entry name" value="FMN_HAD"/>
</dbReference>
<feature type="domain" description="FMN hydroxy acid dehydrogenase" evidence="8">
    <location>
        <begin position="99"/>
        <end position="483"/>
    </location>
</feature>
<dbReference type="InterPro" id="IPR036400">
    <property type="entry name" value="Cyt_B5-like_heme/steroid_sf"/>
</dbReference>
<feature type="region of interest" description="Disordered" evidence="6">
    <location>
        <begin position="294"/>
        <end position="321"/>
    </location>
</feature>
<keyword evidence="2" id="KW-0349">Heme</keyword>
<dbReference type="CDD" id="cd02922">
    <property type="entry name" value="FCB2_FMN"/>
    <property type="match status" value="1"/>
</dbReference>
<dbReference type="InterPro" id="IPR013785">
    <property type="entry name" value="Aldolase_TIM"/>
</dbReference>
<feature type="region of interest" description="Disordered" evidence="6">
    <location>
        <begin position="55"/>
        <end position="95"/>
    </location>
</feature>
<dbReference type="SUPFAM" id="SSF55856">
    <property type="entry name" value="Cytochrome b5-like heme/steroid binding domain"/>
    <property type="match status" value="1"/>
</dbReference>
<dbReference type="InterPro" id="IPR008259">
    <property type="entry name" value="FMN_hydac_DH_AS"/>
</dbReference>
<dbReference type="SUPFAM" id="SSF51395">
    <property type="entry name" value="FMN-linked oxidoreductases"/>
    <property type="match status" value="1"/>
</dbReference>
<dbReference type="SMART" id="SM01117">
    <property type="entry name" value="Cyt-b5"/>
    <property type="match status" value="1"/>
</dbReference>